<dbReference type="Pfam" id="PF05699">
    <property type="entry name" value="Dimer_Tnp_hAT"/>
    <property type="match status" value="1"/>
</dbReference>
<dbReference type="InterPro" id="IPR012337">
    <property type="entry name" value="RNaseH-like_sf"/>
</dbReference>
<organism evidence="3 4">
    <name type="scientific">Rotaria socialis</name>
    <dbReference type="NCBI Taxonomy" id="392032"/>
    <lineage>
        <taxon>Eukaryota</taxon>
        <taxon>Metazoa</taxon>
        <taxon>Spiralia</taxon>
        <taxon>Gnathifera</taxon>
        <taxon>Rotifera</taxon>
        <taxon>Eurotatoria</taxon>
        <taxon>Bdelloidea</taxon>
        <taxon>Philodinida</taxon>
        <taxon>Philodinidae</taxon>
        <taxon>Rotaria</taxon>
    </lineage>
</organism>
<gene>
    <name evidence="3" type="ORF">QYT958_LOCUS30626</name>
</gene>
<dbReference type="EMBL" id="CAJOBR010009882">
    <property type="protein sequence ID" value="CAF4897700.1"/>
    <property type="molecule type" value="Genomic_DNA"/>
</dbReference>
<dbReference type="InterPro" id="IPR008906">
    <property type="entry name" value="HATC_C_dom"/>
</dbReference>
<proteinExistence type="predicted"/>
<evidence type="ECO:0000313" key="3">
    <source>
        <dbReference type="EMBL" id="CAF4897700.1"/>
    </source>
</evidence>
<name>A0A821UZ05_9BILA</name>
<evidence type="ECO:0000313" key="4">
    <source>
        <dbReference type="Proteomes" id="UP000663848"/>
    </source>
</evidence>
<evidence type="ECO:0000259" key="2">
    <source>
        <dbReference type="Pfam" id="PF05699"/>
    </source>
</evidence>
<accession>A0A821UZ05</accession>
<dbReference type="GO" id="GO:0006357">
    <property type="term" value="P:regulation of transcription by RNA polymerase II"/>
    <property type="evidence" value="ECO:0007669"/>
    <property type="project" value="TreeGrafter"/>
</dbReference>
<feature type="domain" description="HAT C-terminal dimerisation" evidence="2">
    <location>
        <begin position="369"/>
        <end position="452"/>
    </location>
</feature>
<dbReference type="PANTHER" id="PTHR46169:SF29">
    <property type="entry name" value="DNA REPLICATION-RELATED ELEMENT FACTOR, ISOFORM A"/>
    <property type="match status" value="1"/>
</dbReference>
<dbReference type="PANTHER" id="PTHR46169">
    <property type="entry name" value="DNA REPLICATION-RELATED ELEMENT FACTOR, ISOFORM A"/>
    <property type="match status" value="1"/>
</dbReference>
<feature type="region of interest" description="Disordered" evidence="1">
    <location>
        <begin position="301"/>
        <end position="330"/>
    </location>
</feature>
<protein>
    <recommendedName>
        <fullName evidence="2">HAT C-terminal dimerisation domain-containing protein</fullName>
    </recommendedName>
</protein>
<dbReference type="GO" id="GO:0046983">
    <property type="term" value="F:protein dimerization activity"/>
    <property type="evidence" value="ECO:0007669"/>
    <property type="project" value="InterPro"/>
</dbReference>
<dbReference type="SUPFAM" id="SSF53098">
    <property type="entry name" value="Ribonuclease H-like"/>
    <property type="match status" value="1"/>
</dbReference>
<reference evidence="3" key="1">
    <citation type="submission" date="2021-02" db="EMBL/GenBank/DDBJ databases">
        <authorList>
            <person name="Nowell W R."/>
        </authorList>
    </citation>
    <scope>NUCLEOTIDE SEQUENCE</scope>
</reference>
<dbReference type="Proteomes" id="UP000663848">
    <property type="component" value="Unassembled WGS sequence"/>
</dbReference>
<evidence type="ECO:0000256" key="1">
    <source>
        <dbReference type="SAM" id="MobiDB-lite"/>
    </source>
</evidence>
<comment type="caution">
    <text evidence="3">The sequence shown here is derived from an EMBL/GenBank/DDBJ whole genome shotgun (WGS) entry which is preliminary data.</text>
</comment>
<dbReference type="InterPro" id="IPR052717">
    <property type="entry name" value="Vacuolar_transposase_reg"/>
</dbReference>
<dbReference type="AlphaFoldDB" id="A0A821UZ05"/>
<dbReference type="GO" id="GO:0005634">
    <property type="term" value="C:nucleus"/>
    <property type="evidence" value="ECO:0007669"/>
    <property type="project" value="TreeGrafter"/>
</dbReference>
<sequence>MERFSLYELKIVRWRNAELLWFGRVPIFLECLSYCGLSLGHVDLQFQPQTFLIGCYPYQMENKRAPTIRSFIDTVLNEFGLKLNQEKFCHEVGCSDRYLNKQMQHAFTSKIIDEENVNCESAQDMFDDVKRIVSSVRRMHKQQDLSKDLVIYSDTRFGGAFNMLVAFSDVFDEVAEILDSKLFTIYGRIDKDLLSDICEFLSPFITVLETLSDNKRPTLHRVVPFKQFLINKCDISNDEKQSVKQLKLFLRKRLEEKWELSNEHLIATERAIQLLKQEMLKCEDVPFTNTSVAANTLISSSPSSSILSPTTSTSCSSSTSTAPCSSSITSASYSTSMSLTNSSSARKKILIEIFDKPHVVLEKTSVERELENYLTSTSVVQNEEEDDILAYWKEQQKLFPLIALTARHVLTIPASNTSVERLFSSCTNTTTDKRTRLGADKLNKIMFLQKNMNVLQNKSSVNVTGTHDHEDAKRINNETNVNHESMHEILKQYDHVTNHYNDDDYLVNMDSDDDE</sequence>